<feature type="region of interest" description="Disordered" evidence="1">
    <location>
        <begin position="1022"/>
        <end position="1045"/>
    </location>
</feature>
<comment type="caution">
    <text evidence="4">The sequence shown here is derived from an EMBL/GenBank/DDBJ whole genome shotgun (WGS) entry which is preliminary data.</text>
</comment>
<dbReference type="Pfam" id="PF13290">
    <property type="entry name" value="CHB_HEX_C_1"/>
    <property type="match status" value="1"/>
</dbReference>
<dbReference type="InterPro" id="IPR018247">
    <property type="entry name" value="EF_Hand_1_Ca_BS"/>
</dbReference>
<dbReference type="Pfam" id="PF08757">
    <property type="entry name" value="CotH"/>
    <property type="match status" value="1"/>
</dbReference>
<keyword evidence="5" id="KW-1185">Reference proteome</keyword>
<dbReference type="GO" id="GO:0007156">
    <property type="term" value="P:homophilic cell adhesion via plasma membrane adhesion molecules"/>
    <property type="evidence" value="ECO:0007669"/>
    <property type="project" value="InterPro"/>
</dbReference>
<evidence type="ECO:0000256" key="1">
    <source>
        <dbReference type="SAM" id="MobiDB-lite"/>
    </source>
</evidence>
<dbReference type="InterPro" id="IPR002126">
    <property type="entry name" value="Cadherin-like_dom"/>
</dbReference>
<feature type="region of interest" description="Disordered" evidence="1">
    <location>
        <begin position="1"/>
        <end position="30"/>
    </location>
</feature>
<dbReference type="Gene3D" id="2.60.120.260">
    <property type="entry name" value="Galactose-binding domain-like"/>
    <property type="match status" value="1"/>
</dbReference>
<proteinExistence type="predicted"/>
<protein>
    <submittedName>
        <fullName evidence="4">Lamin tail domain-containing protein</fullName>
    </submittedName>
</protein>
<feature type="domain" description="LTD" evidence="3">
    <location>
        <begin position="387"/>
        <end position="514"/>
    </location>
</feature>
<dbReference type="InterPro" id="IPR059177">
    <property type="entry name" value="GH29D-like_dom"/>
</dbReference>
<dbReference type="Proteomes" id="UP000557872">
    <property type="component" value="Unassembled WGS sequence"/>
</dbReference>
<feature type="compositionally biased region" description="Polar residues" evidence="1">
    <location>
        <begin position="1022"/>
        <end position="1036"/>
    </location>
</feature>
<gene>
    <name evidence="4" type="ORF">HW115_07700</name>
</gene>
<dbReference type="InterPro" id="IPR008979">
    <property type="entry name" value="Galactose-bd-like_sf"/>
</dbReference>
<dbReference type="PROSITE" id="PS51841">
    <property type="entry name" value="LTD"/>
    <property type="match status" value="2"/>
</dbReference>
<feature type="compositionally biased region" description="Acidic residues" evidence="1">
    <location>
        <begin position="347"/>
        <end position="357"/>
    </location>
</feature>
<name>A0A851GHZ5_9BACT</name>
<dbReference type="EMBL" id="JACBAZ010000002">
    <property type="protein sequence ID" value="NWK55491.1"/>
    <property type="molecule type" value="Genomic_DNA"/>
</dbReference>
<dbReference type="SUPFAM" id="SSF74853">
    <property type="entry name" value="Lamin A/C globular tail domain"/>
    <property type="match status" value="2"/>
</dbReference>
<dbReference type="PROSITE" id="PS50268">
    <property type="entry name" value="CADHERIN_2"/>
    <property type="match status" value="1"/>
</dbReference>
<dbReference type="GO" id="GO:0005509">
    <property type="term" value="F:calcium ion binding"/>
    <property type="evidence" value="ECO:0007669"/>
    <property type="project" value="InterPro"/>
</dbReference>
<evidence type="ECO:0000313" key="5">
    <source>
        <dbReference type="Proteomes" id="UP000557872"/>
    </source>
</evidence>
<evidence type="ECO:0000313" key="4">
    <source>
        <dbReference type="EMBL" id="NWK55491.1"/>
    </source>
</evidence>
<dbReference type="InterPro" id="IPR001322">
    <property type="entry name" value="Lamin_tail_dom"/>
</dbReference>
<dbReference type="Pfam" id="PF00932">
    <property type="entry name" value="LTD"/>
    <property type="match status" value="2"/>
</dbReference>
<reference evidence="4 5" key="1">
    <citation type="submission" date="2020-07" db="EMBL/GenBank/DDBJ databases">
        <title>Roseicoccus Jingziensis gen. nov., sp. nov., isolated from coastal seawater.</title>
        <authorList>
            <person name="Feng X."/>
        </authorList>
    </citation>
    <scope>NUCLEOTIDE SEQUENCE [LARGE SCALE GENOMIC DNA]</scope>
    <source>
        <strain evidence="4 5">N1E253</strain>
    </source>
</reference>
<accession>A0A851GHZ5</accession>
<organism evidence="4 5">
    <name type="scientific">Oceaniferula marina</name>
    <dbReference type="NCBI Taxonomy" id="2748318"/>
    <lineage>
        <taxon>Bacteria</taxon>
        <taxon>Pseudomonadati</taxon>
        <taxon>Verrucomicrobiota</taxon>
        <taxon>Verrucomicrobiia</taxon>
        <taxon>Verrucomicrobiales</taxon>
        <taxon>Verrucomicrobiaceae</taxon>
        <taxon>Oceaniferula</taxon>
    </lineage>
</organism>
<feature type="region of interest" description="Disordered" evidence="1">
    <location>
        <begin position="305"/>
        <end position="372"/>
    </location>
</feature>
<dbReference type="InterPro" id="IPR014867">
    <property type="entry name" value="Spore_coat_CotH_CotH2/3/7"/>
</dbReference>
<dbReference type="RefSeq" id="WP_178932003.1">
    <property type="nucleotide sequence ID" value="NZ_JACBAZ010000002.1"/>
</dbReference>
<feature type="domain" description="Cadherin" evidence="2">
    <location>
        <begin position="182"/>
        <end position="285"/>
    </location>
</feature>
<dbReference type="GO" id="GO:0016020">
    <property type="term" value="C:membrane"/>
    <property type="evidence" value="ECO:0007669"/>
    <property type="project" value="InterPro"/>
</dbReference>
<dbReference type="SUPFAM" id="SSF49785">
    <property type="entry name" value="Galactose-binding domain-like"/>
    <property type="match status" value="1"/>
</dbReference>
<evidence type="ECO:0000259" key="2">
    <source>
        <dbReference type="PROSITE" id="PS50268"/>
    </source>
</evidence>
<dbReference type="InterPro" id="IPR036415">
    <property type="entry name" value="Lamin_tail_dom_sf"/>
</dbReference>
<sequence length="1673" mass="181771">MRFDINSGGSPTQPGWAAAPGGQGSDGTVSIRMDPVGAVVLDSRDRGDLNGGGAEASMWNDFVFASGSDSPGEGIRITLSGLQANSEYPITVWAFDDLTGGNATGFWNGEQLTFPDNPDPASLGDYAVSFHVTSDAQGEVAIQGLVGSPRSSGHNVFINGLEVGDRIAEDAPYHIELSSRLVNRAAAIGSLVGVLSSQDPDQEDGFIYTFAPGAGGDHNGLFSLQGNTLLTDRSLQSVGSTLSLKIQTTDREGNSYEKVFALVVIDDVDDDGLDDVWELEYFPSLSAARGSDHSDEDLLNNLEEQALGTNPTLSDTDADGLADHMENGSGKFVDADNAGSDPNLADSDGDGLMDGDEVSPANGSVTDPNLKDTDGDMYGDALEIIQGTSPTDADQFPDVALALTINEFVANNQTGVKDGYGNREDWIEIYNPNIVAVNLVGYTLTDDASVLNKWTFPEVHIPAGGYLLVMASGKNEWDPGGYLHTNFKLSAAGEYLALVRPQGQVIDDQMTPAFPEQFGDVSYARHPSSGTWGYASTPTPNQLNSALHFAGVVKDTRFSVDRGFYDQPFHVTIESDTPGAMIRYTTDGSKPSASHGSVYTGAISIETTTTLRAIAVRSGWLSTNVDSHSYFFVADVVNQPAAPPGWPATWTTAPADYAMDPRVRDGALLGYGVDDALLDIPTVSITMDPDDFLGSTNGIYSHPLNRWERECSVEYVLPDGGEGFQENCKVEIHGNSSRNPARMQKHSMRLTFSSEVGVPKLDFPLFADSPVNAFNKLVLRACFTDSWGLTGWSPSRYRPNDSQYLRDVWMKESFRDMGQPSSYGNFVHVYVNGLYFGLHNMTERLEDDFFASHLGGKEEDWEVYADFSSPGDHWQQLMSIANGAIETPETYQQIQPFLDIENYIDYMLLHFYADAEDWPHHNGYAAVNPVSGDGRYRFFVWDQEIALDKFSWNRYDNGTGGAAPFQRLRRNEEFLMTFADRVQKHLFNGGALSEESSRARYNEVASWIDKAIVAESARWGDTQDTTAGSASVSQPSPLDDLDHDAYPPAPHAPNIYFTREDSWLLELENVLNHYIPILHDPNDPRSIVRELRANQLFPSLDAPVLSQHGGDIDPGFLLDVTAKLGDIYYTLDGSDPRLPGGAVAPAAQFLAGDYDQVVLVALASSDWKYFDKGESLGASDIIYGHADYDQTDWKNPDFDDAAWSEGPAPLGYGVMTGGVINTVISYGGDATNKHLTSYFRKTFDVEEVSEIESLRIRLRRDDGAIVYLNGREIVRSNMPAGVVTFSSVATQGVGGSDESALFDFSYELKPGELLREGNVLAIEVHQSGGGSSDLGVDVEVVGVKRMAGSQSLELLDSARLQARAFSGGEWSALVQADFTMGQAASASNLVVSEIMYHPLDGTSYEYLELMNISSTAEIDLSGVRFALGITYTFPEGTRLAPRERCLVVEDRVAFEQYYGAGHPVVGQYEGKLANGGEQIILLGSGGDTIRNFSYGDQFPWPESADGGGYSLVLIHPESAPDHGSPMNWRASVALHGTPSGSDSSSFVGDPAEDRDGDGLGAFLEYALGGSDLIFSPDSLPRAGYGVWDDGSETGTTAEYLTFSFTCNLAADDVLYAPQISEDLRDWREGEPDLVLVARLNLGDGRETRTYRTADPEAWAEGSKKFIRLLLRQR</sequence>
<evidence type="ECO:0000259" key="3">
    <source>
        <dbReference type="PROSITE" id="PS51841"/>
    </source>
</evidence>
<feature type="domain" description="LTD" evidence="3">
    <location>
        <begin position="1378"/>
        <end position="1496"/>
    </location>
</feature>
<dbReference type="PROSITE" id="PS00018">
    <property type="entry name" value="EF_HAND_1"/>
    <property type="match status" value="1"/>
</dbReference>